<comment type="subunit">
    <text evidence="2">Heterodimer of SbcC and SbcD.</text>
</comment>
<dbReference type="InterPro" id="IPR038729">
    <property type="entry name" value="Rad50/SbcC_AAA"/>
</dbReference>
<evidence type="ECO:0000256" key="1">
    <source>
        <dbReference type="ARBA" id="ARBA00006930"/>
    </source>
</evidence>
<dbReference type="EMBL" id="DXAM01000123">
    <property type="protein sequence ID" value="HJA04929.1"/>
    <property type="molecule type" value="Genomic_DNA"/>
</dbReference>
<dbReference type="Pfam" id="PF13476">
    <property type="entry name" value="AAA_23"/>
    <property type="match status" value="1"/>
</dbReference>
<comment type="similarity">
    <text evidence="1">Belongs to the SMC family. SbcC subfamily.</text>
</comment>
<evidence type="ECO:0000256" key="4">
    <source>
        <dbReference type="SAM" id="Coils"/>
    </source>
</evidence>
<feature type="coiled-coil region" evidence="4">
    <location>
        <begin position="339"/>
        <end position="373"/>
    </location>
</feature>
<keyword evidence="4" id="KW-0175">Coiled coil</keyword>
<dbReference type="Gene3D" id="3.40.50.300">
    <property type="entry name" value="P-loop containing nucleotide triphosphate hydrolases"/>
    <property type="match status" value="2"/>
</dbReference>
<dbReference type="GO" id="GO:0016887">
    <property type="term" value="F:ATP hydrolysis activity"/>
    <property type="evidence" value="ECO:0007669"/>
    <property type="project" value="InterPro"/>
</dbReference>
<dbReference type="Pfam" id="PF13558">
    <property type="entry name" value="SbcC_Walker_B"/>
    <property type="match status" value="1"/>
</dbReference>
<comment type="caution">
    <text evidence="6">The sequence shown here is derived from an EMBL/GenBank/DDBJ whole genome shotgun (WGS) entry which is preliminary data.</text>
</comment>
<dbReference type="AlphaFoldDB" id="A0A9D2H6R0"/>
<reference evidence="6" key="2">
    <citation type="submission" date="2021-04" db="EMBL/GenBank/DDBJ databases">
        <authorList>
            <person name="Gilroy R."/>
        </authorList>
    </citation>
    <scope>NUCLEOTIDE SEQUENCE</scope>
    <source>
        <strain evidence="6">ChiHjej8B7-3636</strain>
    </source>
</reference>
<feature type="coiled-coil region" evidence="4">
    <location>
        <begin position="573"/>
        <end position="636"/>
    </location>
</feature>
<proteinExistence type="inferred from homology"/>
<gene>
    <name evidence="6" type="ORF">H9800_08725</name>
</gene>
<accession>A0A9D2H6R0</accession>
<dbReference type="PANTHER" id="PTHR32114">
    <property type="entry name" value="ABC TRANSPORTER ABCH.3"/>
    <property type="match status" value="1"/>
</dbReference>
<reference evidence="6" key="1">
    <citation type="journal article" date="2021" name="PeerJ">
        <title>Extensive microbial diversity within the chicken gut microbiome revealed by metagenomics and culture.</title>
        <authorList>
            <person name="Gilroy R."/>
            <person name="Ravi A."/>
            <person name="Getino M."/>
            <person name="Pursley I."/>
            <person name="Horton D.L."/>
            <person name="Alikhan N.F."/>
            <person name="Baker D."/>
            <person name="Gharbi K."/>
            <person name="Hall N."/>
            <person name="Watson M."/>
            <person name="Adriaenssens E.M."/>
            <person name="Foster-Nyarko E."/>
            <person name="Jarju S."/>
            <person name="Secka A."/>
            <person name="Antonio M."/>
            <person name="Oren A."/>
            <person name="Chaudhuri R.R."/>
            <person name="La Ragione R."/>
            <person name="Hildebrand F."/>
            <person name="Pallen M.J."/>
        </authorList>
    </citation>
    <scope>NUCLEOTIDE SEQUENCE</scope>
    <source>
        <strain evidence="6">ChiHjej8B7-3636</strain>
    </source>
</reference>
<evidence type="ECO:0000256" key="2">
    <source>
        <dbReference type="ARBA" id="ARBA00011322"/>
    </source>
</evidence>
<evidence type="ECO:0000313" key="7">
    <source>
        <dbReference type="Proteomes" id="UP000824220"/>
    </source>
</evidence>
<sequence>MKIHRIDIEGFGPFRDRQVVDLDRYADDGIFLISGRTGAGKSSILDAICFALYASTPRYDDGEKRVRSDYSQGADPSRVVLDFSVGDDTWRIERTPQYERPKKSGTGTTTERSTVVLSRWHDEWQAVATKDREVGARIIEIVGMNGQQFQQVILLAQGRFARFLLAKNDERQKLLRSLFGTHRFEHYQARLDERRKAAEQALADRTSGLRAALDEAANHVERVRELLPDEEGADADALVIDLANDDWAARIAQLDAAAALAARQRTALLRKEADADAARAAAEAVLAKVTELAEHQRRREQAKAKIADLDARRGEHDAACAELDGARRADTVRSALAALARAEKDAERILGTAESAREAWASAREQAATAEAEPRLPAANATPAELDALAADLTRRIGAWEPVRVKESELARDVEALEQRREKLVGIETALLALAEREAALPGSIAAAQKHREEANDRAAKSEAVDEHIRALEQQFAAAREVEQLTAAYARVDRALGEAKTARRDAEDALDDLHRRRLAGISSELAQKLVAGEPCTVCGSIEHPNPAPLGDDQVTPDAIDAADERRTRAVADHETAVAARQQAELDLRDAETRAGGRSATEVDGDLLVERGRRSDAEAAAREAEALGLQIAALEGDRDRVAAEHRAARETRVQLEAGIANDEKALTATRAAVAEARGIHASVAQRIGAAQRLASHASACAHADREAQRASAARETARDAQEHALVEAGFDTADAARRAIRTKEQVADLEQRIKAVDDARASARGTLTELEAFEIPDEPVQTEAAEKHLADARAAHIGAVERRGDAQAVADALTAASERTAAAHERIREEAARTDVISQLANTVAGRAPNDRRMNIETFVLAAELEEIVQAANLRLAEMSDNRYALRHTDDLAHRGAASGLGIEVFDSYSGRARTPHSLSGGETFLASLSLALGLAEVVTRRAGGIRLDTLFIDEGFGSLDSETLETAMRTLDDLRQGGRTVGLISHVDVMKEQIPAQLRVRRATGGWSLVEQ</sequence>
<dbReference type="InterPro" id="IPR027417">
    <property type="entry name" value="P-loop_NTPase"/>
</dbReference>
<feature type="domain" description="Rad50/SbcC-type AAA" evidence="5">
    <location>
        <begin position="5"/>
        <end position="200"/>
    </location>
</feature>
<evidence type="ECO:0000313" key="6">
    <source>
        <dbReference type="EMBL" id="HJA04929.1"/>
    </source>
</evidence>
<dbReference type="Proteomes" id="UP000824220">
    <property type="component" value="Unassembled WGS sequence"/>
</dbReference>
<dbReference type="GO" id="GO:0006302">
    <property type="term" value="P:double-strand break repair"/>
    <property type="evidence" value="ECO:0007669"/>
    <property type="project" value="InterPro"/>
</dbReference>
<dbReference type="PANTHER" id="PTHR32114:SF2">
    <property type="entry name" value="ABC TRANSPORTER ABCH.3"/>
    <property type="match status" value="1"/>
</dbReference>
<name>A0A9D2H6R0_9MICO</name>
<evidence type="ECO:0000259" key="5">
    <source>
        <dbReference type="Pfam" id="PF13476"/>
    </source>
</evidence>
<dbReference type="SUPFAM" id="SSF52540">
    <property type="entry name" value="P-loop containing nucleoside triphosphate hydrolases"/>
    <property type="match status" value="1"/>
</dbReference>
<protein>
    <recommendedName>
        <fullName evidence="3">Nuclease SbcCD subunit C</fullName>
    </recommendedName>
</protein>
<evidence type="ECO:0000256" key="3">
    <source>
        <dbReference type="ARBA" id="ARBA00013368"/>
    </source>
</evidence>
<organism evidence="6 7">
    <name type="scientific">Candidatus Microbacterium stercoravium</name>
    <dbReference type="NCBI Taxonomy" id="2838697"/>
    <lineage>
        <taxon>Bacteria</taxon>
        <taxon>Bacillati</taxon>
        <taxon>Actinomycetota</taxon>
        <taxon>Actinomycetes</taxon>
        <taxon>Micrococcales</taxon>
        <taxon>Microbacteriaceae</taxon>
        <taxon>Microbacterium</taxon>
    </lineage>
</organism>